<sequence length="73" mass="7799">MENFGRCPEVPSVELRDIALGQPAFGQPAFGQHGFGQARPFGTPVVLSTPLKPKVVADLLGSQAIMHLEVEIT</sequence>
<proteinExistence type="predicted"/>
<reference evidence="1 2" key="1">
    <citation type="submission" date="2021-06" db="EMBL/GenBank/DDBJ databases">
        <authorList>
            <person name="Kallberg Y."/>
            <person name="Tangrot J."/>
            <person name="Rosling A."/>
        </authorList>
    </citation>
    <scope>NUCLEOTIDE SEQUENCE [LARGE SCALE GENOMIC DNA]</scope>
    <source>
        <strain evidence="1 2">120-4 pot B 10/14</strain>
    </source>
</reference>
<comment type="caution">
    <text evidence="1">The sequence shown here is derived from an EMBL/GenBank/DDBJ whole genome shotgun (WGS) entry which is preliminary data.</text>
</comment>
<dbReference type="EMBL" id="CAJVQB010008101">
    <property type="protein sequence ID" value="CAG8714035.1"/>
    <property type="molecule type" value="Genomic_DNA"/>
</dbReference>
<accession>A0ABN7V254</accession>
<evidence type="ECO:0000313" key="1">
    <source>
        <dbReference type="EMBL" id="CAG8714035.1"/>
    </source>
</evidence>
<name>A0ABN7V254_GIGMA</name>
<feature type="non-terminal residue" evidence="1">
    <location>
        <position position="73"/>
    </location>
</feature>
<protein>
    <submittedName>
        <fullName evidence="1">23037_t:CDS:1</fullName>
    </submittedName>
</protein>
<keyword evidence="2" id="KW-1185">Reference proteome</keyword>
<organism evidence="1 2">
    <name type="scientific">Gigaspora margarita</name>
    <dbReference type="NCBI Taxonomy" id="4874"/>
    <lineage>
        <taxon>Eukaryota</taxon>
        <taxon>Fungi</taxon>
        <taxon>Fungi incertae sedis</taxon>
        <taxon>Mucoromycota</taxon>
        <taxon>Glomeromycotina</taxon>
        <taxon>Glomeromycetes</taxon>
        <taxon>Diversisporales</taxon>
        <taxon>Gigasporaceae</taxon>
        <taxon>Gigaspora</taxon>
    </lineage>
</organism>
<gene>
    <name evidence="1" type="ORF">GMARGA_LOCUS12964</name>
</gene>
<dbReference type="Proteomes" id="UP000789901">
    <property type="component" value="Unassembled WGS sequence"/>
</dbReference>
<evidence type="ECO:0000313" key="2">
    <source>
        <dbReference type="Proteomes" id="UP000789901"/>
    </source>
</evidence>